<dbReference type="STRING" id="709986.Deima_2485"/>
<accession>E8UAN1</accession>
<dbReference type="HOGENOM" id="CLU_1710261_0_0_0"/>
<reference evidence="3" key="2">
    <citation type="submission" date="2011-01" db="EMBL/GenBank/DDBJ databases">
        <title>The complete genome of Deinococcus maricopensis DSM 21211.</title>
        <authorList>
            <consortium name="US DOE Joint Genome Institute (JGI-PGF)"/>
            <person name="Lucas S."/>
            <person name="Copeland A."/>
            <person name="Lapidus A."/>
            <person name="Goodwin L."/>
            <person name="Pitluck S."/>
            <person name="Kyrpides N."/>
            <person name="Mavromatis K."/>
            <person name="Pagani I."/>
            <person name="Ivanova N."/>
            <person name="Ovchinnikova G."/>
            <person name="Zeytun A."/>
            <person name="Detter J.C."/>
            <person name="Han C."/>
            <person name="Land M."/>
            <person name="Hauser L."/>
            <person name="Markowitz V."/>
            <person name="Cheng J.-F."/>
            <person name="Hugenholtz P."/>
            <person name="Woyke T."/>
            <person name="Wu D."/>
            <person name="Pukall R."/>
            <person name="Gehrich-Schroeter G."/>
            <person name="Brambilla E."/>
            <person name="Klenk H.-P."/>
            <person name="Eisen J.A."/>
        </authorList>
    </citation>
    <scope>NUCLEOTIDE SEQUENCE [LARGE SCALE GENOMIC DNA]</scope>
    <source>
        <strain evidence="3">DSM 21211 / LMG 22137 / NRRL B-23946 / LB-34</strain>
    </source>
</reference>
<keyword evidence="1" id="KW-0812">Transmembrane</keyword>
<dbReference type="OrthoDB" id="66154at2"/>
<dbReference type="AlphaFoldDB" id="E8UAN1"/>
<dbReference type="Proteomes" id="UP000008635">
    <property type="component" value="Chromosome"/>
</dbReference>
<reference evidence="2 3" key="1">
    <citation type="journal article" date="2011" name="Stand. Genomic Sci.">
        <title>Complete genome sequence of Deinococcus maricopensis type strain (LB-34).</title>
        <authorList>
            <person name="Pukall R."/>
            <person name="Zeytun A."/>
            <person name="Lucas S."/>
            <person name="Lapidus A."/>
            <person name="Hammon N."/>
            <person name="Deshpande S."/>
            <person name="Nolan M."/>
            <person name="Cheng J.F."/>
            <person name="Pitluck S."/>
            <person name="Liolios K."/>
            <person name="Pagani I."/>
            <person name="Mikhailova N."/>
            <person name="Ivanova N."/>
            <person name="Mavromatis K."/>
            <person name="Pati A."/>
            <person name="Tapia R."/>
            <person name="Han C."/>
            <person name="Goodwin L."/>
            <person name="Chen A."/>
            <person name="Palaniappan K."/>
            <person name="Land M."/>
            <person name="Hauser L."/>
            <person name="Chang Y.J."/>
            <person name="Jeffries C.D."/>
            <person name="Brambilla E.M."/>
            <person name="Rohde M."/>
            <person name="Goker M."/>
            <person name="Detter J.C."/>
            <person name="Woyke T."/>
            <person name="Bristow J."/>
            <person name="Eisen J.A."/>
            <person name="Markowitz V."/>
            <person name="Hugenholtz P."/>
            <person name="Kyrpides N.C."/>
            <person name="Klenk H.P."/>
        </authorList>
    </citation>
    <scope>NUCLEOTIDE SEQUENCE [LARGE SCALE GENOMIC DNA]</scope>
    <source>
        <strain evidence="3">DSM 21211 / LMG 22137 / NRRL B-23946 / LB-34</strain>
    </source>
</reference>
<evidence type="ECO:0000313" key="2">
    <source>
        <dbReference type="EMBL" id="ADV68120.1"/>
    </source>
</evidence>
<evidence type="ECO:0000256" key="1">
    <source>
        <dbReference type="SAM" id="Phobius"/>
    </source>
</evidence>
<dbReference type="RefSeq" id="WP_013557625.1">
    <property type="nucleotide sequence ID" value="NC_014958.1"/>
</dbReference>
<organism evidence="2 3">
    <name type="scientific">Deinococcus maricopensis (strain DSM 21211 / LMG 22137 / NRRL B-23946 / LB-34)</name>
    <dbReference type="NCBI Taxonomy" id="709986"/>
    <lineage>
        <taxon>Bacteria</taxon>
        <taxon>Thermotogati</taxon>
        <taxon>Deinococcota</taxon>
        <taxon>Deinococci</taxon>
        <taxon>Deinococcales</taxon>
        <taxon>Deinococcaceae</taxon>
        <taxon>Deinococcus</taxon>
    </lineage>
</organism>
<keyword evidence="1" id="KW-0472">Membrane</keyword>
<evidence type="ECO:0000313" key="3">
    <source>
        <dbReference type="Proteomes" id="UP000008635"/>
    </source>
</evidence>
<name>E8UAN1_DEIML</name>
<protein>
    <submittedName>
        <fullName evidence="2">Uncharacterized protein</fullName>
    </submittedName>
</protein>
<keyword evidence="3" id="KW-1185">Reference proteome</keyword>
<proteinExistence type="predicted"/>
<gene>
    <name evidence="2" type="ordered locus">Deima_2485</name>
</gene>
<feature type="transmembrane region" description="Helical" evidence="1">
    <location>
        <begin position="34"/>
        <end position="52"/>
    </location>
</feature>
<dbReference type="EMBL" id="CP002454">
    <property type="protein sequence ID" value="ADV68120.1"/>
    <property type="molecule type" value="Genomic_DNA"/>
</dbReference>
<dbReference type="KEGG" id="dmr:Deima_2485"/>
<sequence length="153" mass="16525">MNDNRQDARARLRDSVNTLAAQANLHAQMQKEPLKMLGGASAVGLVLGALVGSRVRRTRKVYVDAASNKREQKAFMKAQARVAKQQKGGGLGGMLMGLVVTTGVKLLQERVLAPKLEELTSKLADQQQARAGGQVDLHKGPVVRTAEADTRRM</sequence>
<keyword evidence="1" id="KW-1133">Transmembrane helix</keyword>